<keyword evidence="2" id="KW-1185">Reference proteome</keyword>
<evidence type="ECO:0000313" key="1">
    <source>
        <dbReference type="EMBL" id="CAL8088374.1"/>
    </source>
</evidence>
<proteinExistence type="predicted"/>
<dbReference type="Pfam" id="PF07426">
    <property type="entry name" value="Dynactin_p22"/>
    <property type="match status" value="1"/>
</dbReference>
<name>A0ABP1Q6C1_9HEXA</name>
<dbReference type="EMBL" id="CAXLJM020000022">
    <property type="protein sequence ID" value="CAL8088374.1"/>
    <property type="molecule type" value="Genomic_DNA"/>
</dbReference>
<dbReference type="Proteomes" id="UP001642540">
    <property type="component" value="Unassembled WGS sequence"/>
</dbReference>
<protein>
    <submittedName>
        <fullName evidence="1">Uncharacterized protein</fullName>
    </submittedName>
</protein>
<accession>A0ABP1Q6C1</accession>
<dbReference type="PANTHER" id="PTHR28360">
    <property type="entry name" value="DYNACTIN SUBUNIT 3"/>
    <property type="match status" value="1"/>
</dbReference>
<sequence>MKDAYVENLLTEMESRVAALEEKVFGDDVNSKSQQKRQVIEEVVQINGQIQRAVANREAVAQLMKKVEEMMEYLEFEESNQLLGGEAKANAVIAAEPVIRQMFALVKTINLDDINEAMNSEAIRKLTTLTGELARVRLVQMEQKDRYELFCQKVGSIEEVISILGEGVVNAR</sequence>
<evidence type="ECO:0000313" key="2">
    <source>
        <dbReference type="Proteomes" id="UP001642540"/>
    </source>
</evidence>
<dbReference type="InterPro" id="IPR009991">
    <property type="entry name" value="DCTN3"/>
</dbReference>
<dbReference type="PANTHER" id="PTHR28360:SF1">
    <property type="entry name" value="DYNACTIN SUBUNIT 3"/>
    <property type="match status" value="1"/>
</dbReference>
<reference evidence="1 2" key="1">
    <citation type="submission" date="2024-08" db="EMBL/GenBank/DDBJ databases">
        <authorList>
            <person name="Cucini C."/>
            <person name="Frati F."/>
        </authorList>
    </citation>
    <scope>NUCLEOTIDE SEQUENCE [LARGE SCALE GENOMIC DNA]</scope>
</reference>
<comment type="caution">
    <text evidence="1">The sequence shown here is derived from an EMBL/GenBank/DDBJ whole genome shotgun (WGS) entry which is preliminary data.</text>
</comment>
<gene>
    <name evidence="1" type="ORF">ODALV1_LOCUS7035</name>
</gene>
<organism evidence="1 2">
    <name type="scientific">Orchesella dallaii</name>
    <dbReference type="NCBI Taxonomy" id="48710"/>
    <lineage>
        <taxon>Eukaryota</taxon>
        <taxon>Metazoa</taxon>
        <taxon>Ecdysozoa</taxon>
        <taxon>Arthropoda</taxon>
        <taxon>Hexapoda</taxon>
        <taxon>Collembola</taxon>
        <taxon>Entomobryomorpha</taxon>
        <taxon>Entomobryoidea</taxon>
        <taxon>Orchesellidae</taxon>
        <taxon>Orchesellinae</taxon>
        <taxon>Orchesella</taxon>
    </lineage>
</organism>